<dbReference type="PANTHER" id="PTHR11993">
    <property type="entry name" value="NADH-UBIQUINONE OXIDOREDUCTASE 49 KDA SUBUNIT"/>
    <property type="match status" value="1"/>
</dbReference>
<comment type="similarity">
    <text evidence="1 6">Belongs to the complex I 49 kDa subunit family.</text>
</comment>
<dbReference type="SUPFAM" id="SSF56762">
    <property type="entry name" value="HydB/Nqo4-like"/>
    <property type="match status" value="1"/>
</dbReference>
<protein>
    <recommendedName>
        <fullName evidence="5">NADH dehydrogenase subunit 7</fullName>
    </recommendedName>
</protein>
<dbReference type="GO" id="GO:0048038">
    <property type="term" value="F:quinone binding"/>
    <property type="evidence" value="ECO:0007669"/>
    <property type="project" value="InterPro"/>
</dbReference>
<dbReference type="FunFam" id="1.10.645.10:FF:000005">
    <property type="entry name" value="NADH-quinone oxidoreductase subunit D"/>
    <property type="match status" value="1"/>
</dbReference>
<dbReference type="PROSITE" id="PS00535">
    <property type="entry name" value="COMPLEX1_49K"/>
    <property type="match status" value="1"/>
</dbReference>
<keyword evidence="4 6" id="KW-0520">NAD</keyword>
<feature type="domain" description="NADH-quinone oxidoreductase subunit D" evidence="7">
    <location>
        <begin position="128"/>
        <end position="398"/>
    </location>
</feature>
<evidence type="ECO:0000256" key="2">
    <source>
        <dbReference type="ARBA" id="ARBA00022448"/>
    </source>
</evidence>
<dbReference type="Pfam" id="PF00346">
    <property type="entry name" value="Complex1_49kDa"/>
    <property type="match status" value="1"/>
</dbReference>
<proteinExistence type="inferred from homology"/>
<evidence type="ECO:0000256" key="3">
    <source>
        <dbReference type="ARBA" id="ARBA00022967"/>
    </source>
</evidence>
<keyword evidence="2 6" id="KW-0813">Transport</keyword>
<keyword evidence="3 6" id="KW-1278">Translocase</keyword>
<dbReference type="InterPro" id="IPR014029">
    <property type="entry name" value="NADH_UbQ_OxRdtase_49kDa_CS"/>
</dbReference>
<dbReference type="NCBIfam" id="NF004739">
    <property type="entry name" value="PRK06075.1"/>
    <property type="match status" value="1"/>
</dbReference>
<organism evidence="8">
    <name type="scientific">Micromonas pusilla (strain CCMP1545)</name>
    <name type="common">Picoplanktonic green alga</name>
    <dbReference type="NCBI Taxonomy" id="564608"/>
    <lineage>
        <taxon>Eukaryota</taxon>
        <taxon>Viridiplantae</taxon>
        <taxon>Chlorophyta</taxon>
        <taxon>Mamiellophyceae</taxon>
        <taxon>Mamiellales</taxon>
        <taxon>Mamiellaceae</taxon>
        <taxon>Micromonas</taxon>
    </lineage>
</organism>
<accession>C1KR90</accession>
<dbReference type="PANTHER" id="PTHR11993:SF10">
    <property type="entry name" value="NADH DEHYDROGENASE [UBIQUINONE] IRON-SULFUR PROTEIN 2, MITOCHONDRIAL"/>
    <property type="match status" value="1"/>
</dbReference>
<dbReference type="InterPro" id="IPR022885">
    <property type="entry name" value="NDH1_su_D/H"/>
</dbReference>
<dbReference type="InterPro" id="IPR029014">
    <property type="entry name" value="NiFe-Hase_large"/>
</dbReference>
<evidence type="ECO:0000256" key="4">
    <source>
        <dbReference type="ARBA" id="ARBA00023027"/>
    </source>
</evidence>
<dbReference type="AlphaFoldDB" id="C1KR90"/>
<evidence type="ECO:0000256" key="5">
    <source>
        <dbReference type="ARBA" id="ARBA00082664"/>
    </source>
</evidence>
<sequence>MGFDASIMSKKVKNFTLNFGPQHPAAHGVLRLVLEMNGEVVERADPHIGLLHRGTEKLVEYKNYMQALPYFDRLDYVSMMAQEHGYSLAVEKLLQCPIPLRAQYIRVLFCEITRVLNHLLALSCHAMDVGALTPFLWAFEEREKLMEFYERVSGARMHAAYIRPGGVAQDLPLGLCDDIHTFCVHFASRIDEMEEMLTNNRIWKQRLVNIGTVSAEDALAWGFSGVMLRGSGVAWDLRKTQPTDAYDRVSFDVPVGSNGDCYDRYVIRIEEMRQSLRIILACVNAMPEGSIKVDDRKITPPSRTHMKASMESLIHHFKHYTEGVVVPAGEVYVGVEAPKGEFGVYLVSNGTHKPYRCKIRAPGFVHLQALDFMAKHHMLADVVTIIGTQDIVFGEVDR</sequence>
<keyword evidence="8" id="KW-0496">Mitochondrion</keyword>
<dbReference type="NCBIfam" id="TIGR01962">
    <property type="entry name" value="NuoD"/>
    <property type="match status" value="1"/>
</dbReference>
<dbReference type="Gene3D" id="1.10.645.10">
    <property type="entry name" value="Cytochrome-c3 Hydrogenase, chain B"/>
    <property type="match status" value="1"/>
</dbReference>
<dbReference type="InterPro" id="IPR001135">
    <property type="entry name" value="NADH_Q_OxRdtase_suD"/>
</dbReference>
<dbReference type="HAMAP" id="MF_01358">
    <property type="entry name" value="NDH1_NuoD"/>
    <property type="match status" value="1"/>
</dbReference>
<dbReference type="GO" id="GO:0006120">
    <property type="term" value="P:mitochondrial electron transport, NADH to ubiquinone"/>
    <property type="evidence" value="ECO:0007669"/>
    <property type="project" value="TreeGrafter"/>
</dbReference>
<dbReference type="GO" id="GO:0005739">
    <property type="term" value="C:mitochondrion"/>
    <property type="evidence" value="ECO:0007669"/>
    <property type="project" value="GOC"/>
</dbReference>
<geneLocation type="mitochondrion" evidence="8"/>
<gene>
    <name evidence="8" type="ORF">MicpuC_mit19</name>
</gene>
<dbReference type="GO" id="GO:0016651">
    <property type="term" value="F:oxidoreductase activity, acting on NAD(P)H"/>
    <property type="evidence" value="ECO:0007669"/>
    <property type="project" value="InterPro"/>
</dbReference>
<dbReference type="EMBL" id="FJ858268">
    <property type="protein sequence ID" value="ACO50722.1"/>
    <property type="molecule type" value="Genomic_DNA"/>
</dbReference>
<name>C1KR90_MICPC</name>
<evidence type="ECO:0000259" key="7">
    <source>
        <dbReference type="Pfam" id="PF00346"/>
    </source>
</evidence>
<evidence type="ECO:0000313" key="8">
    <source>
        <dbReference type="EMBL" id="ACO50722.1"/>
    </source>
</evidence>
<dbReference type="GO" id="GO:0051287">
    <property type="term" value="F:NAD binding"/>
    <property type="evidence" value="ECO:0007669"/>
    <property type="project" value="InterPro"/>
</dbReference>
<reference evidence="8" key="1">
    <citation type="submission" date="2009-03" db="EMBL/GenBank/DDBJ databases">
        <title>Green evolution and dynamic adaptations revealed by genomes of the marine picoeukaryotes Micromonas.</title>
        <authorList>
            <person name="Worden A.Z."/>
            <person name="Lee J.-H."/>
            <person name="Mock T."/>
            <person name="Rouze P."/>
            <person name="Simmons M.P."/>
            <person name="Aerts A.L."/>
            <person name="Allen A.E."/>
            <person name="Cuvelier M.L."/>
            <person name="Derelle E."/>
            <person name="Everett M.V."/>
            <person name="Foulon E."/>
            <person name="Grimwood J."/>
            <person name="Gundlach H."/>
            <person name="Henrissat B."/>
            <person name="Napoli C."/>
            <person name="McDonald S.M."/>
            <person name="Schnitzler Parker M."/>
            <person name="Rombauts S."/>
            <person name="Salamov A."/>
            <person name="Von Dassow P."/>
            <person name="Badger J.H."/>
            <person name="Coutinho P.M."/>
            <person name="Demir E."/>
            <person name="Dubchak I."/>
            <person name="Gentemann C."/>
            <person name="Eikrem W."/>
            <person name="Gready J.E."/>
            <person name="John U."/>
            <person name="Lanier W."/>
            <person name="Lindquist E.A."/>
            <person name="Lucas S."/>
            <person name="Mayer K.F.X."/>
            <person name="Moreau H."/>
            <person name="Not F."/>
            <person name="Otillar R."/>
            <person name="Panaud O."/>
            <person name="Pangilinan J."/>
            <person name="Paulsen I."/>
            <person name="Piegu B."/>
            <person name="Poliakov A."/>
            <person name="Robbens S."/>
            <person name="Schmutz J."/>
            <person name="Toulza E."/>
            <person name="Wyss T."/>
            <person name="Zelensky A."/>
            <person name="Zhou K."/>
            <person name="Armbrust E.V."/>
            <person name="Bhattacharya D."/>
            <person name="Goodenough U.W."/>
            <person name="Van de Peer Y."/>
            <person name="Grigoriev I.V."/>
        </authorList>
    </citation>
    <scope>NUCLEOTIDE SEQUENCE</scope>
    <source>
        <strain evidence="8">CCMP1545</strain>
    </source>
</reference>
<evidence type="ECO:0000256" key="6">
    <source>
        <dbReference type="RuleBase" id="RU003685"/>
    </source>
</evidence>
<evidence type="ECO:0000256" key="1">
    <source>
        <dbReference type="ARBA" id="ARBA00005769"/>
    </source>
</evidence>